<accession>A0ABY2BFV4</accession>
<protein>
    <submittedName>
        <fullName evidence="7">NADH dehydrogenase</fullName>
    </submittedName>
</protein>
<comment type="similarity">
    <text evidence="1">Belongs to the NADH dehydrogenase family.</text>
</comment>
<dbReference type="InterPro" id="IPR023753">
    <property type="entry name" value="FAD/NAD-binding_dom"/>
</dbReference>
<keyword evidence="2" id="KW-0285">Flavoprotein</keyword>
<evidence type="ECO:0000313" key="8">
    <source>
        <dbReference type="Proteomes" id="UP000295818"/>
    </source>
</evidence>
<evidence type="ECO:0000313" key="7">
    <source>
        <dbReference type="EMBL" id="TCO18924.1"/>
    </source>
</evidence>
<dbReference type="PRINTS" id="PR00368">
    <property type="entry name" value="FADPNR"/>
</dbReference>
<keyword evidence="8" id="KW-1185">Reference proteome</keyword>
<dbReference type="InterPro" id="IPR036188">
    <property type="entry name" value="FAD/NAD-bd_sf"/>
</dbReference>
<evidence type="ECO:0000256" key="1">
    <source>
        <dbReference type="ARBA" id="ARBA00005272"/>
    </source>
</evidence>
<sequence length="433" mass="47393">MTPRIVIIGAGFAGYHAAKTLCKLAKGRAEIVVVNPTDYFLYLPLLPEVATGILEPRRVTVSLADTLPDVRLVLGEVDGLDLEKRIVRYADPGDRPGEIGYDRLIIAAGSVNKLLPIPGVAEHAHGFRGIPEAVFLRDHLTQQIERADATDDQAERDSFCTFVVVGAGYTGTEVAAHGVLYTDLLKKRRPRLRNQRIQWMLLDIADRVMPELDIRLSRTADKVLRDRGVDVRMKMSVEEATREGVRLTDKEFVPTQSLIWCVGVRPDPVVEALGLKTERGRLSVDEFLNVPGHPDVYACGDAAAVPDLTRPGEVTPMTAQHAERQGRRAAHNVAASFGTGERKAYSHKDLGFVVDLGGTQAAADPLQIPLSGLLAKVVTRGYHLLSMPGNRIRTATEWLLDATLTRQTTHLGVIPAADVPLETASPERPGHRH</sequence>
<dbReference type="InterPro" id="IPR045024">
    <property type="entry name" value="NDH-2"/>
</dbReference>
<dbReference type="EMBL" id="SLWM01000011">
    <property type="protein sequence ID" value="TCO18924.1"/>
    <property type="molecule type" value="Genomic_DNA"/>
</dbReference>
<gene>
    <name evidence="7" type="ORF">EV644_111162</name>
</gene>
<keyword evidence="5" id="KW-0520">NAD</keyword>
<dbReference type="PRINTS" id="PR00411">
    <property type="entry name" value="PNDRDTASEI"/>
</dbReference>
<organism evidence="7 8">
    <name type="scientific">Kribbella orskensis</name>
    <dbReference type="NCBI Taxonomy" id="2512216"/>
    <lineage>
        <taxon>Bacteria</taxon>
        <taxon>Bacillati</taxon>
        <taxon>Actinomycetota</taxon>
        <taxon>Actinomycetes</taxon>
        <taxon>Propionibacteriales</taxon>
        <taxon>Kribbellaceae</taxon>
        <taxon>Kribbella</taxon>
    </lineage>
</organism>
<comment type="caution">
    <text evidence="7">The sequence shown here is derived from an EMBL/GenBank/DDBJ whole genome shotgun (WGS) entry which is preliminary data.</text>
</comment>
<name>A0ABY2BFV4_9ACTN</name>
<keyword evidence="4" id="KW-0560">Oxidoreductase</keyword>
<dbReference type="Proteomes" id="UP000295818">
    <property type="component" value="Unassembled WGS sequence"/>
</dbReference>
<evidence type="ECO:0000256" key="2">
    <source>
        <dbReference type="ARBA" id="ARBA00022630"/>
    </source>
</evidence>
<keyword evidence="3" id="KW-0274">FAD</keyword>
<evidence type="ECO:0000256" key="3">
    <source>
        <dbReference type="ARBA" id="ARBA00022827"/>
    </source>
</evidence>
<feature type="domain" description="FAD/NAD(P)-binding" evidence="6">
    <location>
        <begin position="4"/>
        <end position="326"/>
    </location>
</feature>
<dbReference type="Pfam" id="PF07992">
    <property type="entry name" value="Pyr_redox_2"/>
    <property type="match status" value="1"/>
</dbReference>
<dbReference type="Gene3D" id="3.50.50.100">
    <property type="match status" value="1"/>
</dbReference>
<evidence type="ECO:0000256" key="4">
    <source>
        <dbReference type="ARBA" id="ARBA00023002"/>
    </source>
</evidence>
<dbReference type="SUPFAM" id="SSF51905">
    <property type="entry name" value="FAD/NAD(P)-binding domain"/>
    <property type="match status" value="2"/>
</dbReference>
<dbReference type="RefSeq" id="WP_132191442.1">
    <property type="nucleotide sequence ID" value="NZ_SLWM01000011.1"/>
</dbReference>
<evidence type="ECO:0000259" key="6">
    <source>
        <dbReference type="Pfam" id="PF07992"/>
    </source>
</evidence>
<proteinExistence type="inferred from homology"/>
<dbReference type="PANTHER" id="PTHR43706:SF45">
    <property type="entry name" value="NADH DEHYDROGENASE-LIKE PROTEIN RV1812C"/>
    <property type="match status" value="1"/>
</dbReference>
<reference evidence="7 8" key="1">
    <citation type="journal article" date="2015" name="Stand. Genomic Sci.">
        <title>Genomic Encyclopedia of Bacterial and Archaeal Type Strains, Phase III: the genomes of soil and plant-associated and newly described type strains.</title>
        <authorList>
            <person name="Whitman W.B."/>
            <person name="Woyke T."/>
            <person name="Klenk H.P."/>
            <person name="Zhou Y."/>
            <person name="Lilburn T.G."/>
            <person name="Beck B.J."/>
            <person name="De Vos P."/>
            <person name="Vandamme P."/>
            <person name="Eisen J.A."/>
            <person name="Garrity G."/>
            <person name="Hugenholtz P."/>
            <person name="Kyrpides N.C."/>
        </authorList>
    </citation>
    <scope>NUCLEOTIDE SEQUENCE [LARGE SCALE GENOMIC DNA]</scope>
    <source>
        <strain evidence="7 8">VKM Ac-2538</strain>
    </source>
</reference>
<dbReference type="PANTHER" id="PTHR43706">
    <property type="entry name" value="NADH DEHYDROGENASE"/>
    <property type="match status" value="1"/>
</dbReference>
<evidence type="ECO:0000256" key="5">
    <source>
        <dbReference type="ARBA" id="ARBA00023027"/>
    </source>
</evidence>